<proteinExistence type="predicted"/>
<dbReference type="STRING" id="78410.A0A0P7BE07"/>
<reference evidence="2 3" key="1">
    <citation type="submission" date="2015-09" db="EMBL/GenBank/DDBJ databases">
        <title>Draft genome of a European isolate of the apple canker pathogen Neonectria ditissima.</title>
        <authorList>
            <person name="Gomez-Cortecero A."/>
            <person name="Harrison R.J."/>
            <person name="Armitage A.D."/>
        </authorList>
    </citation>
    <scope>NUCLEOTIDE SEQUENCE [LARGE SCALE GENOMIC DNA]</scope>
    <source>
        <strain evidence="2 3">R09/05</strain>
    </source>
</reference>
<comment type="caution">
    <text evidence="2">The sequence shown here is derived from an EMBL/GenBank/DDBJ whole genome shotgun (WGS) entry which is preliminary data.</text>
</comment>
<evidence type="ECO:0000313" key="3">
    <source>
        <dbReference type="Proteomes" id="UP000050424"/>
    </source>
</evidence>
<protein>
    <recommendedName>
        <fullName evidence="4">NADH-ubiquinone oxidoreductase 17.8 kDa subunit</fullName>
    </recommendedName>
</protein>
<dbReference type="PANTHER" id="PTHR42100:SF1">
    <property type="entry name" value="OXIDOREDUCTASE 178 KDA SUBUNIT, PUTATIVE (AFU_ORTHOLOGUE AFUA_8G04320)-RELATED"/>
    <property type="match status" value="1"/>
</dbReference>
<dbReference type="EMBL" id="LKCW01000073">
    <property type="protein sequence ID" value="KPM40941.1"/>
    <property type="molecule type" value="Genomic_DNA"/>
</dbReference>
<dbReference type="OrthoDB" id="2120038at2759"/>
<evidence type="ECO:0008006" key="4">
    <source>
        <dbReference type="Google" id="ProtNLM"/>
    </source>
</evidence>
<organism evidence="2 3">
    <name type="scientific">Neonectria ditissima</name>
    <dbReference type="NCBI Taxonomy" id="78410"/>
    <lineage>
        <taxon>Eukaryota</taxon>
        <taxon>Fungi</taxon>
        <taxon>Dikarya</taxon>
        <taxon>Ascomycota</taxon>
        <taxon>Pezizomycotina</taxon>
        <taxon>Sordariomycetes</taxon>
        <taxon>Hypocreomycetidae</taxon>
        <taxon>Hypocreales</taxon>
        <taxon>Nectriaceae</taxon>
        <taxon>Neonectria</taxon>
    </lineage>
</organism>
<name>A0A0P7BE07_9HYPO</name>
<evidence type="ECO:0000313" key="2">
    <source>
        <dbReference type="EMBL" id="KPM40941.1"/>
    </source>
</evidence>
<accession>A0A0P7BE07</accession>
<keyword evidence="3" id="KW-1185">Reference proteome</keyword>
<keyword evidence="1" id="KW-1133">Transmembrane helix</keyword>
<sequence length="167" mass="18951">MFAARQRAACVARQLQRTARTYASDAHAHAHHKPAEVNESFGTGSLITLSVFFGGVIAYQFVPQEGEKSVVMNIIDKYQSRGKEWEEINALHTKVAQQASFDRNLFENASNKHRYVDVAYPEALQSFAPRNIQAGHLNNMDSAVEHFRQQHLQDEERKAARLAQKQE</sequence>
<keyword evidence="1" id="KW-0812">Transmembrane</keyword>
<gene>
    <name evidence="2" type="ORF">AK830_g5578</name>
</gene>
<dbReference type="Proteomes" id="UP000050424">
    <property type="component" value="Unassembled WGS sequence"/>
</dbReference>
<dbReference type="GO" id="GO:0005739">
    <property type="term" value="C:mitochondrion"/>
    <property type="evidence" value="ECO:0007669"/>
    <property type="project" value="InterPro"/>
</dbReference>
<evidence type="ECO:0000256" key="1">
    <source>
        <dbReference type="SAM" id="Phobius"/>
    </source>
</evidence>
<keyword evidence="1" id="KW-0472">Membrane</keyword>
<dbReference type="PANTHER" id="PTHR42100">
    <property type="entry name" value="OXIDOREDUCTASE 178 KDA SUBUNIT, PUTATIVE (AFU_ORTHOLOGUE AFUA_8G04320)-RELATED"/>
    <property type="match status" value="1"/>
</dbReference>
<dbReference type="AlphaFoldDB" id="A0A0P7BE07"/>
<feature type="transmembrane region" description="Helical" evidence="1">
    <location>
        <begin position="41"/>
        <end position="62"/>
    </location>
</feature>
<dbReference type="InterPro" id="IPR034444">
    <property type="entry name" value="Nuo17.8"/>
</dbReference>